<dbReference type="InterPro" id="IPR024079">
    <property type="entry name" value="MetalloPept_cat_dom_sf"/>
</dbReference>
<keyword evidence="6" id="KW-0732">Signal</keyword>
<evidence type="ECO:0000256" key="2">
    <source>
        <dbReference type="ARBA" id="ARBA00022723"/>
    </source>
</evidence>
<accession>A0A090LNX2</accession>
<dbReference type="EMBL" id="LN609529">
    <property type="protein sequence ID" value="CEF69889.1"/>
    <property type="molecule type" value="Genomic_DNA"/>
</dbReference>
<evidence type="ECO:0000313" key="10">
    <source>
        <dbReference type="WBParaSite" id="SRAE_2000453500.1"/>
    </source>
</evidence>
<dbReference type="PRINTS" id="PR00480">
    <property type="entry name" value="ASTACIN"/>
</dbReference>
<dbReference type="GO" id="GO:0004222">
    <property type="term" value="F:metalloendopeptidase activity"/>
    <property type="evidence" value="ECO:0007669"/>
    <property type="project" value="UniProtKB-UniRule"/>
</dbReference>
<dbReference type="RefSeq" id="XP_024509088.1">
    <property type="nucleotide sequence ID" value="XM_024643416.1"/>
</dbReference>
<dbReference type="InterPro" id="IPR035914">
    <property type="entry name" value="Sperma_CUB_dom_sf"/>
</dbReference>
<comment type="cofactor">
    <cofactor evidence="6">
        <name>Zn(2+)</name>
        <dbReference type="ChEBI" id="CHEBI:29105"/>
    </cofactor>
    <text evidence="6">Binds 1 zinc ion per subunit.</text>
</comment>
<evidence type="ECO:0000259" key="7">
    <source>
        <dbReference type="PROSITE" id="PS51864"/>
    </source>
</evidence>
<keyword evidence="4 6" id="KW-0482">Metalloprotease</keyword>
<dbReference type="WormBase" id="SRAE_2000453500">
    <property type="protein sequence ID" value="SRP09752"/>
    <property type="gene ID" value="WBGene00264767"/>
</dbReference>
<reference evidence="10" key="2">
    <citation type="submission" date="2020-12" db="UniProtKB">
        <authorList>
            <consortium name="WormBaseParasite"/>
        </authorList>
    </citation>
    <scope>IDENTIFICATION</scope>
</reference>
<dbReference type="Proteomes" id="UP000035682">
    <property type="component" value="Unplaced"/>
</dbReference>
<dbReference type="GeneID" id="36382260"/>
<dbReference type="InterPro" id="IPR001506">
    <property type="entry name" value="Peptidase_M12A"/>
</dbReference>
<dbReference type="Gene3D" id="3.40.390.10">
    <property type="entry name" value="Collagenase (Catalytic Domain)"/>
    <property type="match status" value="1"/>
</dbReference>
<dbReference type="PANTHER" id="PTHR10127">
    <property type="entry name" value="DISCOIDIN, CUB, EGF, LAMININ , AND ZINC METALLOPROTEASE DOMAIN CONTAINING"/>
    <property type="match status" value="1"/>
</dbReference>
<comment type="caution">
    <text evidence="5">Lacks conserved residue(s) required for the propagation of feature annotation.</text>
</comment>
<dbReference type="InterPro" id="IPR000742">
    <property type="entry name" value="EGF"/>
</dbReference>
<dbReference type="AlphaFoldDB" id="A0A090LNX2"/>
<evidence type="ECO:0000256" key="6">
    <source>
        <dbReference type="RuleBase" id="RU361183"/>
    </source>
</evidence>
<gene>
    <name evidence="8 10 11" type="ORF">SRAE_2000453500</name>
</gene>
<dbReference type="WBParaSite" id="SRAE_2000453500.1">
    <property type="protein sequence ID" value="SRAE_2000453500.1"/>
    <property type="gene ID" value="WBGene00264767"/>
</dbReference>
<dbReference type="EC" id="3.4.24.-" evidence="6"/>
<evidence type="ECO:0000256" key="3">
    <source>
        <dbReference type="ARBA" id="ARBA00022833"/>
    </source>
</evidence>
<dbReference type="GO" id="GO:0046872">
    <property type="term" value="F:metal ion binding"/>
    <property type="evidence" value="ECO:0007669"/>
    <property type="project" value="UniProtKB-KW"/>
</dbReference>
<dbReference type="PROSITE" id="PS00022">
    <property type="entry name" value="EGF_1"/>
    <property type="match status" value="1"/>
</dbReference>
<keyword evidence="6" id="KW-0645">Protease</keyword>
<protein>
    <recommendedName>
        <fullName evidence="6">Metalloendopeptidase</fullName>
        <ecNumber evidence="6">3.4.24.-</ecNumber>
    </recommendedName>
</protein>
<evidence type="ECO:0000256" key="4">
    <source>
        <dbReference type="ARBA" id="ARBA00023049"/>
    </source>
</evidence>
<keyword evidence="3 6" id="KW-0862">Zinc</keyword>
<evidence type="ECO:0000313" key="8">
    <source>
        <dbReference type="EMBL" id="CEF69889.1"/>
    </source>
</evidence>
<dbReference type="OrthoDB" id="5911248at2759"/>
<dbReference type="Pfam" id="PF01400">
    <property type="entry name" value="Astacin"/>
    <property type="match status" value="1"/>
</dbReference>
<dbReference type="SUPFAM" id="SSF55486">
    <property type="entry name" value="Metalloproteases ('zincins'), catalytic domain"/>
    <property type="match status" value="1"/>
</dbReference>
<keyword evidence="6" id="KW-0378">Hydrolase</keyword>
<evidence type="ECO:0000256" key="1">
    <source>
        <dbReference type="ARBA" id="ARBA00022536"/>
    </source>
</evidence>
<feature type="domain" description="Peptidase M12A" evidence="7">
    <location>
        <begin position="32"/>
        <end position="234"/>
    </location>
</feature>
<feature type="signal peptide" evidence="6">
    <location>
        <begin position="1"/>
        <end position="22"/>
    </location>
</feature>
<evidence type="ECO:0000313" key="9">
    <source>
        <dbReference type="Proteomes" id="UP000035682"/>
    </source>
</evidence>
<keyword evidence="2 6" id="KW-0479">Metal-binding</keyword>
<organism evidence="8">
    <name type="scientific">Strongyloides ratti</name>
    <name type="common">Parasitic roundworm</name>
    <dbReference type="NCBI Taxonomy" id="34506"/>
    <lineage>
        <taxon>Eukaryota</taxon>
        <taxon>Metazoa</taxon>
        <taxon>Ecdysozoa</taxon>
        <taxon>Nematoda</taxon>
        <taxon>Chromadorea</taxon>
        <taxon>Rhabditida</taxon>
        <taxon>Tylenchina</taxon>
        <taxon>Panagrolaimomorpha</taxon>
        <taxon>Strongyloidoidea</taxon>
        <taxon>Strongyloididae</taxon>
        <taxon>Strongyloides</taxon>
    </lineage>
</organism>
<dbReference type="CTD" id="36382260"/>
<sequence length="396" mass="46589">MKHFFNIILFLILLNNINYSKNEEDKLTRNKKAVIQRRFKWNLPIKYNIHRLITNFEVIIEAIQRIENKTCITFESSFLSVSSSEGFNIIFTNDYCFPPSVPKFNDRLPFNNTIYISPKCQNNVGIIEILIGRMLGLLYEVNRDDRDFFIDINYDNINDEGKKLVVKYDKGDDETYYTGYDFMSGLHFSSIAFSKNNRSVFIPKDFYKYYQYSMGQSKGLSFNDYKVLAFHYCDSKLRYFCNNFGYKNPSNKDLDIKGQCICPTGYSGVKCENNIENYRKCGQTNLIPIDYWQSLRAERDVLCSYSIKTTRRYKIELTIIESRMPQLDNCYEDERVEVKYRVEKGTGGVCLCGNHKNITFLSERDSMLIIYNSLKKNSKLVAMYRRVLARPPKEPK</sequence>
<dbReference type="PROSITE" id="PS51864">
    <property type="entry name" value="ASTACIN"/>
    <property type="match status" value="1"/>
</dbReference>
<name>A0A090LNX2_STRRB</name>
<dbReference type="PROSITE" id="PS01186">
    <property type="entry name" value="EGF_2"/>
    <property type="match status" value="1"/>
</dbReference>
<dbReference type="PANTHER" id="PTHR10127:SF802">
    <property type="entry name" value="ZINC METALLOPROTEINASE NAS-10"/>
    <property type="match status" value="1"/>
</dbReference>
<dbReference type="SUPFAM" id="SSF49854">
    <property type="entry name" value="Spermadhesin, CUB domain"/>
    <property type="match status" value="1"/>
</dbReference>
<dbReference type="GO" id="GO:0006508">
    <property type="term" value="P:proteolysis"/>
    <property type="evidence" value="ECO:0007669"/>
    <property type="project" value="UniProtKB-KW"/>
</dbReference>
<evidence type="ECO:0000256" key="5">
    <source>
        <dbReference type="PROSITE-ProRule" id="PRU01211"/>
    </source>
</evidence>
<proteinExistence type="predicted"/>
<evidence type="ECO:0000313" key="11">
    <source>
        <dbReference type="WormBase" id="SRAE_2000453500"/>
    </source>
</evidence>
<feature type="chain" id="PRO_5015017729" description="Metalloendopeptidase" evidence="6">
    <location>
        <begin position="23"/>
        <end position="396"/>
    </location>
</feature>
<keyword evidence="1" id="KW-0245">EGF-like domain</keyword>
<keyword evidence="9" id="KW-1185">Reference proteome</keyword>
<reference evidence="8 9" key="1">
    <citation type="submission" date="2014-09" db="EMBL/GenBank/DDBJ databases">
        <authorList>
            <person name="Martin A.A."/>
        </authorList>
    </citation>
    <scope>NUCLEOTIDE SEQUENCE</scope>
    <source>
        <strain evidence="9">ED321</strain>
        <strain evidence="8">ED321 Heterogonic</strain>
    </source>
</reference>